<dbReference type="Proteomes" id="UP000324326">
    <property type="component" value="Unassembled WGS sequence"/>
</dbReference>
<dbReference type="NCBIfam" id="TIGR04429">
    <property type="entry name" value="Phr_nterm"/>
    <property type="match status" value="1"/>
</dbReference>
<dbReference type="OrthoDB" id="2910712at2"/>
<gene>
    <name evidence="1" type="ORF">DX927_22380</name>
</gene>
<dbReference type="RefSeq" id="WP_094777290.1">
    <property type="nucleotide sequence ID" value="NZ_CM125431.1"/>
</dbReference>
<sequence length="43" mass="4533">MKKMLLGLAIAGVVVTGVLNFAPQGDAEFAAGEFKTTENCWFG</sequence>
<protein>
    <submittedName>
        <fullName evidence="1">Phr family secreted Rap phosphatase inhibitor</fullName>
    </submittedName>
</protein>
<evidence type="ECO:0000313" key="2">
    <source>
        <dbReference type="Proteomes" id="UP000324326"/>
    </source>
</evidence>
<organism evidence="1 2">
    <name type="scientific">Bacillus swezeyi</name>
    <dbReference type="NCBI Taxonomy" id="1925020"/>
    <lineage>
        <taxon>Bacteria</taxon>
        <taxon>Bacillati</taxon>
        <taxon>Bacillota</taxon>
        <taxon>Bacilli</taxon>
        <taxon>Bacillales</taxon>
        <taxon>Bacillaceae</taxon>
        <taxon>Bacillus</taxon>
    </lineage>
</organism>
<dbReference type="GeneID" id="92792132"/>
<reference evidence="1 2" key="1">
    <citation type="submission" date="2018-08" db="EMBL/GenBank/DDBJ databases">
        <title>Bacillus phenotypic plasticity.</title>
        <authorList>
            <person name="Hurtado E."/>
        </authorList>
    </citation>
    <scope>NUCLEOTIDE SEQUENCE [LARGE SCALE GENOMIC DNA]</scope>
    <source>
        <strain evidence="1 2">427</strain>
    </source>
</reference>
<evidence type="ECO:0000313" key="1">
    <source>
        <dbReference type="EMBL" id="KAA6447290.1"/>
    </source>
</evidence>
<comment type="caution">
    <text evidence="1">The sequence shown here is derived from an EMBL/GenBank/DDBJ whole genome shotgun (WGS) entry which is preliminary data.</text>
</comment>
<proteinExistence type="predicted"/>
<dbReference type="AlphaFoldDB" id="A0A5M8RIP0"/>
<dbReference type="InterPro" id="IPR030968">
    <property type="entry name" value="RapG/K_inhib"/>
</dbReference>
<name>A0A5M8RIP0_9BACI</name>
<dbReference type="EMBL" id="QSND01000006">
    <property type="protein sequence ID" value="KAA6447290.1"/>
    <property type="molecule type" value="Genomic_DNA"/>
</dbReference>
<accession>A0A5M8RIP0</accession>